<organism evidence="4 5">
    <name type="scientific">Clostridium innocuum</name>
    <dbReference type="NCBI Taxonomy" id="1522"/>
    <lineage>
        <taxon>Bacteria</taxon>
        <taxon>Bacillati</taxon>
        <taxon>Bacillota</taxon>
        <taxon>Clostridia</taxon>
        <taxon>Eubacteriales</taxon>
        <taxon>Clostridiaceae</taxon>
        <taxon>Clostridium</taxon>
    </lineage>
</organism>
<dbReference type="SUPFAM" id="SSF51011">
    <property type="entry name" value="Glycosyl hydrolase domain"/>
    <property type="match status" value="1"/>
</dbReference>
<dbReference type="Pfam" id="PF07866">
    <property type="entry name" value="DUF1653"/>
    <property type="match status" value="1"/>
</dbReference>
<dbReference type="InterPro" id="IPR006047">
    <property type="entry name" value="GH13_cat_dom"/>
</dbReference>
<dbReference type="Proteomes" id="UP000030008">
    <property type="component" value="Unassembled WGS sequence"/>
</dbReference>
<proteinExistence type="predicted"/>
<dbReference type="PANTHER" id="PTHR10357">
    <property type="entry name" value="ALPHA-AMYLASE FAMILY MEMBER"/>
    <property type="match status" value="1"/>
</dbReference>
<dbReference type="CDD" id="cd11353">
    <property type="entry name" value="AmyAc_euk_bac_CMD_like"/>
    <property type="match status" value="1"/>
</dbReference>
<dbReference type="AlphaFoldDB" id="A0A099I4N9"/>
<comment type="caution">
    <text evidence="4">The sequence shown here is derived from an EMBL/GenBank/DDBJ whole genome shotgun (WGS) entry which is preliminary data.</text>
</comment>
<dbReference type="Gene3D" id="2.60.40.1180">
    <property type="entry name" value="Golgi alpha-mannosidase II"/>
    <property type="match status" value="1"/>
</dbReference>
<evidence type="ECO:0000313" key="5">
    <source>
        <dbReference type="Proteomes" id="UP000030008"/>
    </source>
</evidence>
<dbReference type="GO" id="GO:0005975">
    <property type="term" value="P:carbohydrate metabolic process"/>
    <property type="evidence" value="ECO:0007669"/>
    <property type="project" value="InterPro"/>
</dbReference>
<dbReference type="PANTHER" id="PTHR10357:SF210">
    <property type="entry name" value="MALTODEXTRIN GLUCOSIDASE"/>
    <property type="match status" value="1"/>
</dbReference>
<dbReference type="EMBL" id="JQIF01000062">
    <property type="protein sequence ID" value="KGJ52576.1"/>
    <property type="molecule type" value="Genomic_DNA"/>
</dbReference>
<protein>
    <submittedName>
        <fullName evidence="4">Alpha-amylase</fullName>
    </submittedName>
</protein>
<dbReference type="GO" id="GO:0016798">
    <property type="term" value="F:hydrolase activity, acting on glycosyl bonds"/>
    <property type="evidence" value="ECO:0007669"/>
    <property type="project" value="UniProtKB-KW"/>
</dbReference>
<dbReference type="Gene3D" id="3.20.20.80">
    <property type="entry name" value="Glycosidases"/>
    <property type="match status" value="1"/>
</dbReference>
<dbReference type="Gene3D" id="2.30.30.320">
    <property type="entry name" value="DUF1653-like domain"/>
    <property type="match status" value="1"/>
</dbReference>
<keyword evidence="1" id="KW-0378">Hydrolase</keyword>
<sequence>MTSWIKEAVFYHIYPLGFVGAAQYHEEDITHSIKKVEDWIPHMKKLGVNALYLGPVFESHEHGYDTSDYRLLDHRLGTNDDFKRVCDSLHAADIRIVLDGVFNHVGRDFWAFRDVQEKKEKSAYCDWFSNLHFHARSPLNDDFTYDAWEGHYNLVKLNLENEEVVRYLLDSVAMWMDEFHIDGLRLDAADCIRPEFFRRLKAFCKEKNPDFWLMGEIIHGDYNRWANPDMLDSVTNYECYKGLYSSHNEKNYFEIGYSLNRQFGNGGIYQGLDLYNFVDNHDVNRLASTVKNKEDLFNIYTILFTMPGIPSIYYGSEYAVEGRKHNGSDADIRPCLQLCEFDSEKLCEHLALLSFVHKMKACSHGSYEQVLLRNEQFVFCRSCEQDSLYIACNVADADYEAELPIPQGCWKDFLRGTTYRSEGGSLQLTIPAKSSCILYKDNESEQTVTEDCSISYGEARDLMEEEQSAVYAVPIFVKPLKEAEGLPVEGMEVKPGKYRHFKGKCYSVLYVATHSETLERYVVYRQLYGNEEVWIRPLAMFCESILVDGVLTPRFTYIGK</sequence>
<evidence type="ECO:0000256" key="2">
    <source>
        <dbReference type="ARBA" id="ARBA00023295"/>
    </source>
</evidence>
<reference evidence="4 5" key="1">
    <citation type="submission" date="2014-08" db="EMBL/GenBank/DDBJ databases">
        <title>Clostridium innocuum, an unnegligible vancomycin-resistant pathogen causing extra-intestinal infections.</title>
        <authorList>
            <person name="Feng Y."/>
            <person name="Chiu C.-H."/>
        </authorList>
    </citation>
    <scope>NUCLEOTIDE SEQUENCE [LARGE SCALE GENOMIC DNA]</scope>
    <source>
        <strain evidence="4 5">AN88</strain>
    </source>
</reference>
<dbReference type="InterPro" id="IPR017853">
    <property type="entry name" value="GH"/>
</dbReference>
<accession>A0A099I4N9</accession>
<evidence type="ECO:0000259" key="3">
    <source>
        <dbReference type="SMART" id="SM00642"/>
    </source>
</evidence>
<dbReference type="RefSeq" id="WP_044906043.1">
    <property type="nucleotide sequence ID" value="NZ_JQIF01000062.1"/>
</dbReference>
<dbReference type="InterPro" id="IPR023387">
    <property type="entry name" value="DUF1653-like_dom"/>
</dbReference>
<gene>
    <name evidence="4" type="ORF">CIAN88_14075</name>
</gene>
<keyword evidence="2" id="KW-0326">Glycosidase</keyword>
<evidence type="ECO:0000313" key="4">
    <source>
        <dbReference type="EMBL" id="KGJ52576.1"/>
    </source>
</evidence>
<name>A0A099I4N9_CLOIN</name>
<dbReference type="InterPro" id="IPR037135">
    <property type="entry name" value="DUF1653-like_dom_sf"/>
</dbReference>
<dbReference type="SUPFAM" id="SSF51445">
    <property type="entry name" value="(Trans)glycosidases"/>
    <property type="match status" value="1"/>
</dbReference>
<dbReference type="InterPro" id="IPR013780">
    <property type="entry name" value="Glyco_hydro_b"/>
</dbReference>
<feature type="domain" description="Glycosyl hydrolase family 13 catalytic" evidence="3">
    <location>
        <begin position="12"/>
        <end position="357"/>
    </location>
</feature>
<evidence type="ECO:0000256" key="1">
    <source>
        <dbReference type="ARBA" id="ARBA00022801"/>
    </source>
</evidence>
<dbReference type="Pfam" id="PF00128">
    <property type="entry name" value="Alpha-amylase"/>
    <property type="match status" value="1"/>
</dbReference>
<dbReference type="SMART" id="SM00642">
    <property type="entry name" value="Aamy"/>
    <property type="match status" value="1"/>
</dbReference>